<reference evidence="1 2" key="1">
    <citation type="submission" date="2023-05" db="EMBL/GenBank/DDBJ databases">
        <title>B98-5 Cell Line De Novo Hybrid Assembly: An Optical Mapping Approach.</title>
        <authorList>
            <person name="Kananen K."/>
            <person name="Auerbach J.A."/>
            <person name="Kautto E."/>
            <person name="Blachly J.S."/>
        </authorList>
    </citation>
    <scope>NUCLEOTIDE SEQUENCE [LARGE SCALE GENOMIC DNA]</scope>
    <source>
        <strain evidence="1">B95-8</strain>
        <tissue evidence="1">Cell line</tissue>
    </source>
</reference>
<protein>
    <submittedName>
        <fullName evidence="1">Uncharacterized protein</fullName>
    </submittedName>
</protein>
<dbReference type="Proteomes" id="UP001266305">
    <property type="component" value="Unassembled WGS sequence"/>
</dbReference>
<feature type="non-terminal residue" evidence="1">
    <location>
        <position position="1"/>
    </location>
</feature>
<name>A0ABQ9TNI5_SAGOE</name>
<accession>A0ABQ9TNI5</accession>
<dbReference type="EMBL" id="JASSZA010000020">
    <property type="protein sequence ID" value="KAK2086080.1"/>
    <property type="molecule type" value="Genomic_DNA"/>
</dbReference>
<evidence type="ECO:0000313" key="1">
    <source>
        <dbReference type="EMBL" id="KAK2086080.1"/>
    </source>
</evidence>
<gene>
    <name evidence="1" type="ORF">P7K49_035505</name>
</gene>
<sequence>LSKRATVKCEETLQVRPGIKGNVQHHRDEGSEQGCRQSGWGSQGITVQALADLR</sequence>
<proteinExistence type="predicted"/>
<organism evidence="1 2">
    <name type="scientific">Saguinus oedipus</name>
    <name type="common">Cotton-top tamarin</name>
    <name type="synonym">Oedipomidas oedipus</name>
    <dbReference type="NCBI Taxonomy" id="9490"/>
    <lineage>
        <taxon>Eukaryota</taxon>
        <taxon>Metazoa</taxon>
        <taxon>Chordata</taxon>
        <taxon>Craniata</taxon>
        <taxon>Vertebrata</taxon>
        <taxon>Euteleostomi</taxon>
        <taxon>Mammalia</taxon>
        <taxon>Eutheria</taxon>
        <taxon>Euarchontoglires</taxon>
        <taxon>Primates</taxon>
        <taxon>Haplorrhini</taxon>
        <taxon>Platyrrhini</taxon>
        <taxon>Cebidae</taxon>
        <taxon>Callitrichinae</taxon>
        <taxon>Saguinus</taxon>
    </lineage>
</organism>
<evidence type="ECO:0000313" key="2">
    <source>
        <dbReference type="Proteomes" id="UP001266305"/>
    </source>
</evidence>
<keyword evidence="2" id="KW-1185">Reference proteome</keyword>
<comment type="caution">
    <text evidence="1">The sequence shown here is derived from an EMBL/GenBank/DDBJ whole genome shotgun (WGS) entry which is preliminary data.</text>
</comment>
<feature type="non-terminal residue" evidence="1">
    <location>
        <position position="54"/>
    </location>
</feature>